<name>A0A645BSD7_9ZZZZ</name>
<reference evidence="1" key="1">
    <citation type="submission" date="2019-08" db="EMBL/GenBank/DDBJ databases">
        <authorList>
            <person name="Kucharzyk K."/>
            <person name="Murdoch R.W."/>
            <person name="Higgins S."/>
            <person name="Loffler F."/>
        </authorList>
    </citation>
    <scope>NUCLEOTIDE SEQUENCE</scope>
</reference>
<evidence type="ECO:0000313" key="1">
    <source>
        <dbReference type="EMBL" id="MPM68147.1"/>
    </source>
</evidence>
<dbReference type="AlphaFoldDB" id="A0A645BSD7"/>
<dbReference type="EMBL" id="VSSQ01022088">
    <property type="protein sequence ID" value="MPM68147.1"/>
    <property type="molecule type" value="Genomic_DNA"/>
</dbReference>
<proteinExistence type="predicted"/>
<gene>
    <name evidence="1" type="ORF">SDC9_115078</name>
</gene>
<comment type="caution">
    <text evidence="1">The sequence shown here is derived from an EMBL/GenBank/DDBJ whole genome shotgun (WGS) entry which is preliminary data.</text>
</comment>
<accession>A0A645BSD7</accession>
<sequence>MVERGLDIVLRDMNAEARACFVKADQPFLRDGSILAVYECDAPMSHLVDIVDQRGHTSDIVREHRCAIVKNKIEGNGWDFAGNQADDRRIGEVHRGNDHTVAVAIFRVLIVVH</sequence>
<protein>
    <submittedName>
        <fullName evidence="1">Uncharacterized protein</fullName>
    </submittedName>
</protein>
<organism evidence="1">
    <name type="scientific">bioreactor metagenome</name>
    <dbReference type="NCBI Taxonomy" id="1076179"/>
    <lineage>
        <taxon>unclassified sequences</taxon>
        <taxon>metagenomes</taxon>
        <taxon>ecological metagenomes</taxon>
    </lineage>
</organism>